<dbReference type="GO" id="GO:0006355">
    <property type="term" value="P:regulation of DNA-templated transcription"/>
    <property type="evidence" value="ECO:0007669"/>
    <property type="project" value="InterPro"/>
</dbReference>
<gene>
    <name evidence="4" type="ORF">UV73_C0003G0108</name>
</gene>
<dbReference type="InterPro" id="IPR016032">
    <property type="entry name" value="Sig_transdc_resp-reg_C-effctor"/>
</dbReference>
<dbReference type="InterPro" id="IPR036388">
    <property type="entry name" value="WH-like_DNA-bd_sf"/>
</dbReference>
<evidence type="ECO:0000313" key="5">
    <source>
        <dbReference type="Proteomes" id="UP000034894"/>
    </source>
</evidence>
<dbReference type="GO" id="GO:0000160">
    <property type="term" value="P:phosphorelay signal transduction system"/>
    <property type="evidence" value="ECO:0007669"/>
    <property type="project" value="InterPro"/>
</dbReference>
<dbReference type="Gene3D" id="1.10.10.10">
    <property type="entry name" value="Winged helix-like DNA-binding domain superfamily/Winged helix DNA-binding domain"/>
    <property type="match status" value="1"/>
</dbReference>
<name>A0A0G1FT30_9BACT</name>
<dbReference type="Pfam" id="PF00486">
    <property type="entry name" value="Trans_reg_C"/>
    <property type="match status" value="1"/>
</dbReference>
<protein>
    <recommendedName>
        <fullName evidence="3">OmpR/PhoB-type domain-containing protein</fullName>
    </recommendedName>
</protein>
<proteinExistence type="predicted"/>
<dbReference type="SUPFAM" id="SSF46894">
    <property type="entry name" value="C-terminal effector domain of the bipartite response regulators"/>
    <property type="match status" value="1"/>
</dbReference>
<reference evidence="4 5" key="1">
    <citation type="journal article" date="2015" name="Nature">
        <title>rRNA introns, odd ribosomes, and small enigmatic genomes across a large radiation of phyla.</title>
        <authorList>
            <person name="Brown C.T."/>
            <person name="Hug L.A."/>
            <person name="Thomas B.C."/>
            <person name="Sharon I."/>
            <person name="Castelle C.J."/>
            <person name="Singh A."/>
            <person name="Wilkins M.J."/>
            <person name="Williams K.H."/>
            <person name="Banfield J.F."/>
        </authorList>
    </citation>
    <scope>NUCLEOTIDE SEQUENCE [LARGE SCALE GENOMIC DNA]</scope>
</reference>
<dbReference type="InterPro" id="IPR001867">
    <property type="entry name" value="OmpR/PhoB-type_DNA-bd"/>
</dbReference>
<dbReference type="AlphaFoldDB" id="A0A0G1FT30"/>
<evidence type="ECO:0000256" key="2">
    <source>
        <dbReference type="PROSITE-ProRule" id="PRU01091"/>
    </source>
</evidence>
<evidence type="ECO:0000256" key="1">
    <source>
        <dbReference type="ARBA" id="ARBA00023125"/>
    </source>
</evidence>
<evidence type="ECO:0000313" key="4">
    <source>
        <dbReference type="EMBL" id="KKS98166.1"/>
    </source>
</evidence>
<feature type="domain" description="OmpR/PhoB-type" evidence="3">
    <location>
        <begin position="315"/>
        <end position="415"/>
    </location>
</feature>
<dbReference type="GO" id="GO:0003677">
    <property type="term" value="F:DNA binding"/>
    <property type="evidence" value="ECO:0007669"/>
    <property type="project" value="UniProtKB-UniRule"/>
</dbReference>
<dbReference type="EMBL" id="LCFP01000003">
    <property type="protein sequence ID" value="KKS98166.1"/>
    <property type="molecule type" value="Genomic_DNA"/>
</dbReference>
<organism evidence="4 5">
    <name type="scientific">Candidatus Gottesmanbacteria bacterium GW2011_GWA2_43_14</name>
    <dbReference type="NCBI Taxonomy" id="1618443"/>
    <lineage>
        <taxon>Bacteria</taxon>
        <taxon>Candidatus Gottesmaniibacteriota</taxon>
    </lineage>
</organism>
<dbReference type="STRING" id="1618443.UV73_C0003G0108"/>
<dbReference type="Proteomes" id="UP000034894">
    <property type="component" value="Unassembled WGS sequence"/>
</dbReference>
<feature type="DNA-binding region" description="OmpR/PhoB-type" evidence="2">
    <location>
        <begin position="315"/>
        <end position="415"/>
    </location>
</feature>
<accession>A0A0G1FT30</accession>
<sequence>MKKTKISEPPITDGTTMENARKWLNIIRYTECGTVIQLQDDCEYRVLEIINNKKILKRLLGKYYRRYLLRYVPIDNRNLLTEVREGLAEICRAKKITSEKNLADLDIAGLLHELAGKGYAVGFFISHITSLIKSGKYQDLIDFEYIIRTSKNFSAVVFSEIDLTDPKYKQLSDKCSFLYDHISKYPLYGKDDCRQFLKHYTEQWNFHPDRKIVNQIIGACGGYLWLIHQALRTIRNEECIVDEALTSEEMILKLETVWNKFTPEEKRVIEKVYFDTFESSLSLTHEYSYLKKIKAIIESDNKPALGIPLLAEILRRELRLKKFRLDRDKILIGERDISSNLSKNEKVFLTLLLNSKKQVVARDTIAASLYGQNWQENYSDWAIDRLSHRLRKKLNRLGIDSKLISTLKKKGFKFG</sequence>
<comment type="caution">
    <text evidence="4">The sequence shown here is derived from an EMBL/GenBank/DDBJ whole genome shotgun (WGS) entry which is preliminary data.</text>
</comment>
<evidence type="ECO:0000259" key="3">
    <source>
        <dbReference type="PROSITE" id="PS51755"/>
    </source>
</evidence>
<keyword evidence="1 2" id="KW-0238">DNA-binding</keyword>
<dbReference type="PROSITE" id="PS51755">
    <property type="entry name" value="OMPR_PHOB"/>
    <property type="match status" value="1"/>
</dbReference>